<gene>
    <name evidence="1" type="ORF">HNR15_002305</name>
</gene>
<name>A0A853DD85_9MICO</name>
<dbReference type="EMBL" id="JACCFW010000001">
    <property type="protein sequence ID" value="NYJ75342.1"/>
    <property type="molecule type" value="Genomic_DNA"/>
</dbReference>
<protein>
    <submittedName>
        <fullName evidence="1">Uncharacterized protein</fullName>
    </submittedName>
</protein>
<reference evidence="1 2" key="1">
    <citation type="submission" date="2020-07" db="EMBL/GenBank/DDBJ databases">
        <title>Sequencing the genomes of 1000 actinobacteria strains.</title>
        <authorList>
            <person name="Klenk H.-P."/>
        </authorList>
    </citation>
    <scope>NUCLEOTIDE SEQUENCE [LARGE SCALE GENOMIC DNA]</scope>
    <source>
        <strain evidence="1 2">DSM 29531</strain>
    </source>
</reference>
<dbReference type="Proteomes" id="UP000571817">
    <property type="component" value="Unassembled WGS sequence"/>
</dbReference>
<evidence type="ECO:0000313" key="1">
    <source>
        <dbReference type="EMBL" id="NYJ75342.1"/>
    </source>
</evidence>
<proteinExistence type="predicted"/>
<accession>A0A853DD85</accession>
<sequence length="59" mass="6190">MPEALLELLELLGVGEDELDDEEELVELGDVEVALWTVGALPPPPHAARTTAAAATPTI</sequence>
<organism evidence="1 2">
    <name type="scientific">Allobranchiibius huperziae</name>
    <dbReference type="NCBI Taxonomy" id="1874116"/>
    <lineage>
        <taxon>Bacteria</taxon>
        <taxon>Bacillati</taxon>
        <taxon>Actinomycetota</taxon>
        <taxon>Actinomycetes</taxon>
        <taxon>Micrococcales</taxon>
        <taxon>Dermacoccaceae</taxon>
        <taxon>Allobranchiibius</taxon>
    </lineage>
</organism>
<dbReference type="RefSeq" id="WP_179481922.1">
    <property type="nucleotide sequence ID" value="NZ_JACCFW010000001.1"/>
</dbReference>
<dbReference type="AlphaFoldDB" id="A0A853DD85"/>
<keyword evidence="2" id="KW-1185">Reference proteome</keyword>
<evidence type="ECO:0000313" key="2">
    <source>
        <dbReference type="Proteomes" id="UP000571817"/>
    </source>
</evidence>
<comment type="caution">
    <text evidence="1">The sequence shown here is derived from an EMBL/GenBank/DDBJ whole genome shotgun (WGS) entry which is preliminary data.</text>
</comment>